<feature type="binding site" evidence="11">
    <location>
        <position position="308"/>
    </location>
    <ligand>
        <name>K(+)</name>
        <dbReference type="ChEBI" id="CHEBI:29103"/>
    </ligand>
</feature>
<comment type="caution">
    <text evidence="13">The sequence shown here is derived from an EMBL/GenBank/DDBJ whole genome shotgun (WGS) entry which is preliminary data.</text>
</comment>
<feature type="transmembrane region" description="Helical" evidence="12">
    <location>
        <begin position="264"/>
        <end position="282"/>
    </location>
</feature>
<evidence type="ECO:0000256" key="4">
    <source>
        <dbReference type="ARBA" id="ARBA00022538"/>
    </source>
</evidence>
<feature type="binding site" evidence="11">
    <location>
        <position position="425"/>
    </location>
    <ligand>
        <name>K(+)</name>
        <dbReference type="ChEBI" id="CHEBI:29103"/>
    </ligand>
</feature>
<dbReference type="PIRSF" id="PIRSF006247">
    <property type="entry name" value="TrkH"/>
    <property type="match status" value="1"/>
</dbReference>
<gene>
    <name evidence="13" type="ORF">AWJ14_20210</name>
</gene>
<sequence>MLVTGVLVTTLGAAMLLPALVDLAADNGDWMIFASAGMVTMLFGLGLFIANRGAPKGLSTRQAMLMTTIAWITLVSFGALPFHWSGIVPSYTDAFFESMSGLTTTGATVITGLDTAPPGLLFWRGLLQWLGGLGIIVMAIAVLPMLQIGGMQLFKAEAFDTAEKILPRATQISTSITLVFIAMTGICAIAYMAVGMAADDAVIHAMTTVATGGFSTKDASIGSFANAGVEWVAIVFMFLGSIPFLLYVQMLQGRFRSVLVDDQVKAFTGFLGVAIVIGWMMAHFSDHHVGLEGLRHSAFNVVSIVTGTGFASTDYGLWGPHAVTFFFIIMFAGGCAGSTSCGIKIFRFQVLIEAVRQHIAQVMYPNGVFRAHFNGKPIQDRVIASVMSFFFLFVMSYVALSVLLRLSGMDTVTALSGAGTALSNVGPGLGDVIGPSGNFQPLTDLQKWLLAGGMLLGRLELFTVLVLFLPRFWRS</sequence>
<dbReference type="Pfam" id="PF02386">
    <property type="entry name" value="TrkH"/>
    <property type="match status" value="1"/>
</dbReference>
<feature type="binding site" evidence="11">
    <location>
        <position position="212"/>
    </location>
    <ligand>
        <name>K(+)</name>
        <dbReference type="ChEBI" id="CHEBI:29103"/>
    </ligand>
</feature>
<dbReference type="PANTHER" id="PTHR32024">
    <property type="entry name" value="TRK SYSTEM POTASSIUM UPTAKE PROTEIN TRKG-RELATED"/>
    <property type="match status" value="1"/>
</dbReference>
<keyword evidence="10" id="KW-0997">Cell inner membrane</keyword>
<feature type="transmembrane region" description="Helical" evidence="12">
    <location>
        <begin position="63"/>
        <end position="84"/>
    </location>
</feature>
<keyword evidence="9 10" id="KW-0472">Membrane</keyword>
<dbReference type="STRING" id="1480615.AWJ14_20210"/>
<evidence type="ECO:0000256" key="6">
    <source>
        <dbReference type="ARBA" id="ARBA00022958"/>
    </source>
</evidence>
<dbReference type="InterPro" id="IPR003445">
    <property type="entry name" value="Cat_transpt"/>
</dbReference>
<keyword evidence="8 10" id="KW-0406">Ion transport</keyword>
<keyword evidence="11" id="KW-0479">Metal-binding</keyword>
<evidence type="ECO:0000256" key="11">
    <source>
        <dbReference type="PIRSR" id="PIRSR006247-1"/>
    </source>
</evidence>
<comment type="function">
    <text evidence="10">Low-affinity potassium transport system. Interacts with Trk system potassium uptake protein TrkA.</text>
</comment>
<evidence type="ECO:0000256" key="12">
    <source>
        <dbReference type="SAM" id="Phobius"/>
    </source>
</evidence>
<feature type="transmembrane region" description="Helical" evidence="12">
    <location>
        <begin position="448"/>
        <end position="469"/>
    </location>
</feature>
<dbReference type="GO" id="GO:0015379">
    <property type="term" value="F:potassium:chloride symporter activity"/>
    <property type="evidence" value="ECO:0007669"/>
    <property type="project" value="InterPro"/>
</dbReference>
<dbReference type="Proteomes" id="UP000094795">
    <property type="component" value="Unassembled WGS sequence"/>
</dbReference>
<name>A0A1C1YSY6_9HYPH</name>
<feature type="transmembrane region" description="Helical" evidence="12">
    <location>
        <begin position="322"/>
        <end position="346"/>
    </location>
</feature>
<keyword evidence="4 10" id="KW-0633">Potassium transport</keyword>
<keyword evidence="3 10" id="KW-1003">Cell membrane</keyword>
<feature type="binding site" evidence="11">
    <location>
        <position position="104"/>
    </location>
    <ligand>
        <name>K(+)</name>
        <dbReference type="ChEBI" id="CHEBI:29103"/>
    </ligand>
</feature>
<protein>
    <recommendedName>
        <fullName evidence="10">Trk system potassium uptake protein</fullName>
    </recommendedName>
</protein>
<dbReference type="OrthoDB" id="9810952at2"/>
<feature type="transmembrane region" description="Helical" evidence="12">
    <location>
        <begin position="176"/>
        <end position="198"/>
    </location>
</feature>
<feature type="transmembrane region" description="Helical" evidence="12">
    <location>
        <begin position="31"/>
        <end position="51"/>
    </location>
</feature>
<keyword evidence="14" id="KW-1185">Reference proteome</keyword>
<evidence type="ECO:0000256" key="3">
    <source>
        <dbReference type="ARBA" id="ARBA00022475"/>
    </source>
</evidence>
<keyword evidence="2 10" id="KW-0813">Transport</keyword>
<feature type="binding site" evidence="11">
    <location>
        <position position="105"/>
    </location>
    <ligand>
        <name>K(+)</name>
        <dbReference type="ChEBI" id="CHEBI:29103"/>
    </ligand>
</feature>
<dbReference type="InterPro" id="IPR004772">
    <property type="entry name" value="TrkH"/>
</dbReference>
<keyword evidence="5 12" id="KW-0812">Transmembrane</keyword>
<feature type="binding site" evidence="11">
    <location>
        <position position="424"/>
    </location>
    <ligand>
        <name>K(+)</name>
        <dbReference type="ChEBI" id="CHEBI:29103"/>
    </ligand>
</feature>
<keyword evidence="6 10" id="KW-0630">Potassium</keyword>
<comment type="subcellular location">
    <subcellularLocation>
        <location evidence="10">Cell inner membrane</location>
        <topology evidence="10">Multi-pass membrane protein</topology>
    </subcellularLocation>
    <subcellularLocation>
        <location evidence="1">Cell membrane</location>
        <topology evidence="1">Multi-pass membrane protein</topology>
    </subcellularLocation>
</comment>
<dbReference type="PANTHER" id="PTHR32024:SF3">
    <property type="entry name" value="TRK SYSTEM POTASSIUM UPTAKE PROTEIN"/>
    <property type="match status" value="1"/>
</dbReference>
<keyword evidence="7 12" id="KW-1133">Transmembrane helix</keyword>
<accession>A0A1C1YSY6</accession>
<reference evidence="13 14" key="1">
    <citation type="submission" date="2015-12" db="EMBL/GenBank/DDBJ databases">
        <authorList>
            <person name="Shamseldin A."/>
            <person name="Moawad H."/>
            <person name="Abd El-Rahim W.M."/>
            <person name="Sadowsky M.J."/>
        </authorList>
    </citation>
    <scope>NUCLEOTIDE SEQUENCE [LARGE SCALE GENOMIC DNA]</scope>
    <source>
        <strain evidence="13 14">JC234</strain>
    </source>
</reference>
<dbReference type="GO" id="GO:0005886">
    <property type="term" value="C:plasma membrane"/>
    <property type="evidence" value="ECO:0007669"/>
    <property type="project" value="UniProtKB-SubCell"/>
</dbReference>
<evidence type="ECO:0000256" key="8">
    <source>
        <dbReference type="ARBA" id="ARBA00023065"/>
    </source>
</evidence>
<evidence type="ECO:0000256" key="1">
    <source>
        <dbReference type="ARBA" id="ARBA00004651"/>
    </source>
</evidence>
<feature type="transmembrane region" description="Helical" evidence="12">
    <location>
        <begin position="382"/>
        <end position="404"/>
    </location>
</feature>
<dbReference type="EMBL" id="LQZT01000042">
    <property type="protein sequence ID" value="OCW56477.1"/>
    <property type="molecule type" value="Genomic_DNA"/>
</dbReference>
<evidence type="ECO:0000313" key="14">
    <source>
        <dbReference type="Proteomes" id="UP000094795"/>
    </source>
</evidence>
<evidence type="ECO:0000256" key="2">
    <source>
        <dbReference type="ARBA" id="ARBA00022448"/>
    </source>
</evidence>
<evidence type="ECO:0000256" key="5">
    <source>
        <dbReference type="ARBA" id="ARBA00022692"/>
    </source>
</evidence>
<dbReference type="GO" id="GO:0046872">
    <property type="term" value="F:metal ion binding"/>
    <property type="evidence" value="ECO:0007669"/>
    <property type="project" value="UniProtKB-KW"/>
</dbReference>
<organism evidence="13 14">
    <name type="scientific">Hoeflea olei</name>
    <dbReference type="NCBI Taxonomy" id="1480615"/>
    <lineage>
        <taxon>Bacteria</taxon>
        <taxon>Pseudomonadati</taxon>
        <taxon>Pseudomonadota</taxon>
        <taxon>Alphaproteobacteria</taxon>
        <taxon>Hyphomicrobiales</taxon>
        <taxon>Rhizobiaceae</taxon>
        <taxon>Hoeflea</taxon>
    </lineage>
</organism>
<dbReference type="AlphaFoldDB" id="A0A1C1YSY6"/>
<feature type="transmembrane region" description="Helical" evidence="12">
    <location>
        <begin position="231"/>
        <end position="252"/>
    </location>
</feature>
<evidence type="ECO:0000256" key="10">
    <source>
        <dbReference type="PIRNR" id="PIRNR006247"/>
    </source>
</evidence>
<comment type="similarity">
    <text evidence="10">Belongs to the TrkH potassium transport family.</text>
</comment>
<evidence type="ECO:0000256" key="7">
    <source>
        <dbReference type="ARBA" id="ARBA00022989"/>
    </source>
</evidence>
<evidence type="ECO:0000313" key="13">
    <source>
        <dbReference type="EMBL" id="OCW56477.1"/>
    </source>
</evidence>
<proteinExistence type="inferred from homology"/>
<feature type="transmembrane region" description="Helical" evidence="12">
    <location>
        <begin position="126"/>
        <end position="146"/>
    </location>
</feature>
<evidence type="ECO:0000256" key="9">
    <source>
        <dbReference type="ARBA" id="ARBA00023136"/>
    </source>
</evidence>